<organism evidence="3 4">
    <name type="scientific">Actinoplanes missouriensis (strain ATCC 14538 / DSM 43046 / CBS 188.64 / JCM 3121 / NBRC 102363 / NCIMB 12654 / NRRL B-3342 / UNCC 431)</name>
    <dbReference type="NCBI Taxonomy" id="512565"/>
    <lineage>
        <taxon>Bacteria</taxon>
        <taxon>Bacillati</taxon>
        <taxon>Actinomycetota</taxon>
        <taxon>Actinomycetes</taxon>
        <taxon>Micromonosporales</taxon>
        <taxon>Micromonosporaceae</taxon>
        <taxon>Actinoplanes</taxon>
    </lineage>
</organism>
<feature type="transmembrane region" description="Helical" evidence="2">
    <location>
        <begin position="69"/>
        <end position="89"/>
    </location>
</feature>
<sequence length="352" mass="36701">MRHLRSILYALVLAPSIWILAGVGFTDDLSSRGRDFFAAESVSGLLLVLFAGILYAILTFAPVSPAGPVLAGVAYLGVTIWAWNSPAAYAALWSPEVSKEGFDLSRPGYGLAALLAIPLIGTALSARRWARYEPPVLPIIGEIGRFRGKATVSTAPLSIAETTVIRAGRPITDDRTVAIPAAAPGTDPAVPAADRTVAVPGADRTVAFPTNDRTVAVRSADQTVAITDTDKTAMIATPKPTAMVATPKPTDTTDATAVVASPKPTVTAPSEDRTMVFPAATGKSVPVTADKTAEKTGEKAGEKTTEKAVETVEKPAKEDEETHRLDKAAVVPGQDEPTTLIPAQRSAPASES</sequence>
<dbReference type="Proteomes" id="UP000007882">
    <property type="component" value="Chromosome"/>
</dbReference>
<dbReference type="STRING" id="512565.AMIS_8460"/>
<dbReference type="OrthoDB" id="3292970at2"/>
<gene>
    <name evidence="3" type="ordered locus">AMIS_8460</name>
</gene>
<keyword evidence="2" id="KW-0472">Membrane</keyword>
<dbReference type="KEGG" id="ams:AMIS_8460"/>
<protein>
    <submittedName>
        <fullName evidence="3">Uncharacterized protein</fullName>
    </submittedName>
</protein>
<feature type="transmembrane region" description="Helical" evidence="2">
    <location>
        <begin position="7"/>
        <end position="25"/>
    </location>
</feature>
<feature type="transmembrane region" description="Helical" evidence="2">
    <location>
        <begin position="37"/>
        <end position="57"/>
    </location>
</feature>
<feature type="transmembrane region" description="Helical" evidence="2">
    <location>
        <begin position="109"/>
        <end position="126"/>
    </location>
</feature>
<keyword evidence="4" id="KW-1185">Reference proteome</keyword>
<evidence type="ECO:0000313" key="3">
    <source>
        <dbReference type="EMBL" id="BAL86066.1"/>
    </source>
</evidence>
<dbReference type="PATRIC" id="fig|512565.3.peg.849"/>
<evidence type="ECO:0000313" key="4">
    <source>
        <dbReference type="Proteomes" id="UP000007882"/>
    </source>
</evidence>
<dbReference type="AlphaFoldDB" id="I0GZ79"/>
<feature type="compositionally biased region" description="Basic and acidic residues" evidence="1">
    <location>
        <begin position="291"/>
        <end position="327"/>
    </location>
</feature>
<keyword evidence="2" id="KW-0812">Transmembrane</keyword>
<name>I0GZ79_ACTM4</name>
<evidence type="ECO:0000256" key="1">
    <source>
        <dbReference type="SAM" id="MobiDB-lite"/>
    </source>
</evidence>
<feature type="region of interest" description="Disordered" evidence="1">
    <location>
        <begin position="287"/>
        <end position="352"/>
    </location>
</feature>
<evidence type="ECO:0000256" key="2">
    <source>
        <dbReference type="SAM" id="Phobius"/>
    </source>
</evidence>
<keyword evidence="2" id="KW-1133">Transmembrane helix</keyword>
<dbReference type="RefSeq" id="WP_014440963.1">
    <property type="nucleotide sequence ID" value="NC_017093.1"/>
</dbReference>
<reference evidence="3 4" key="1">
    <citation type="submission" date="2012-02" db="EMBL/GenBank/DDBJ databases">
        <title>Complete genome sequence of Actinoplanes missouriensis 431 (= NBRC 102363).</title>
        <authorList>
            <person name="Ohnishi Y."/>
            <person name="Ishikawa J."/>
            <person name="Sekine M."/>
            <person name="Hosoyama A."/>
            <person name="Harada T."/>
            <person name="Narita H."/>
            <person name="Hata T."/>
            <person name="Konno Y."/>
            <person name="Tutikane K."/>
            <person name="Fujita N."/>
            <person name="Horinouchi S."/>
            <person name="Hayakawa M."/>
        </authorList>
    </citation>
    <scope>NUCLEOTIDE SEQUENCE [LARGE SCALE GENOMIC DNA]</scope>
    <source>
        <strain evidence="4">ATCC 14538 / DSM 43046 / CBS 188.64 / JCM 3121 / NBRC 102363 / NCIMB 12654 / NRRL B-3342 / UNCC 431</strain>
    </source>
</reference>
<dbReference type="EMBL" id="AP012319">
    <property type="protein sequence ID" value="BAL86066.1"/>
    <property type="molecule type" value="Genomic_DNA"/>
</dbReference>
<accession>I0GZ79</accession>
<proteinExistence type="predicted"/>
<dbReference type="HOGENOM" id="CLU_786734_0_0_11"/>